<dbReference type="PANTHER" id="PTHR10535">
    <property type="entry name" value="DNA-DIRECTED RNA POLYMERASES I, II, AND III SUBUNIT RPABC1"/>
    <property type="match status" value="1"/>
</dbReference>
<comment type="similarity">
    <text evidence="2">Belongs to the archaeal Rpo5/eukaryotic RPB5 RNA polymerase subunit family.</text>
</comment>
<comment type="subcellular location">
    <subcellularLocation>
        <location evidence="2">Cytoplasm</location>
    </subcellularLocation>
</comment>
<dbReference type="Gene3D" id="3.90.940.20">
    <property type="entry name" value="RPB5-like RNA polymerase subunit"/>
    <property type="match status" value="1"/>
</dbReference>
<dbReference type="Pfam" id="PF01191">
    <property type="entry name" value="RNA_pol_Rpb5_C"/>
    <property type="match status" value="1"/>
</dbReference>
<protein>
    <recommendedName>
        <fullName evidence="2">DNA-directed RNA polymerase subunit Rpo5</fullName>
        <ecNumber evidence="2">2.7.7.6</ecNumber>
    </recommendedName>
    <alternativeName>
        <fullName evidence="2">DNA-directed RNA polymerase subunit H</fullName>
    </alternativeName>
</protein>
<dbReference type="GO" id="GO:0003899">
    <property type="term" value="F:DNA-directed RNA polymerase activity"/>
    <property type="evidence" value="ECO:0007669"/>
    <property type="project" value="UniProtKB-UniRule"/>
</dbReference>
<feature type="domain" description="RNA polymerase subunit H/Rpb5 C-terminal" evidence="3">
    <location>
        <begin position="4"/>
        <end position="74"/>
    </location>
</feature>
<keyword evidence="1 2" id="KW-0804">Transcription</keyword>
<accession>A0A8T3YJ43</accession>
<comment type="catalytic activity">
    <reaction evidence="2">
        <text>RNA(n) + a ribonucleoside 5'-triphosphate = RNA(n+1) + diphosphate</text>
        <dbReference type="Rhea" id="RHEA:21248"/>
        <dbReference type="Rhea" id="RHEA-COMP:14527"/>
        <dbReference type="Rhea" id="RHEA-COMP:17342"/>
        <dbReference type="ChEBI" id="CHEBI:33019"/>
        <dbReference type="ChEBI" id="CHEBI:61557"/>
        <dbReference type="ChEBI" id="CHEBI:140395"/>
        <dbReference type="EC" id="2.7.7.6"/>
    </reaction>
</comment>
<keyword evidence="2" id="KW-0963">Cytoplasm</keyword>
<gene>
    <name evidence="2" type="primary">rpo5</name>
    <name evidence="2" type="synonym">rpoH</name>
    <name evidence="4" type="ORF">HY544_03500</name>
</gene>
<dbReference type="InterPro" id="IPR035913">
    <property type="entry name" value="RPB5-like_sf"/>
</dbReference>
<dbReference type="InterPro" id="IPR014381">
    <property type="entry name" value="Arch_Rpo5/euc_Rpb5"/>
</dbReference>
<name>A0A8T3YJ43_9ARCH</name>
<reference evidence="4" key="1">
    <citation type="submission" date="2020-07" db="EMBL/GenBank/DDBJ databases">
        <title>Huge and variable diversity of episymbiotic CPR bacteria and DPANN archaea in groundwater ecosystems.</title>
        <authorList>
            <person name="He C.Y."/>
            <person name="Keren R."/>
            <person name="Whittaker M."/>
            <person name="Farag I.F."/>
            <person name="Doudna J."/>
            <person name="Cate J.H.D."/>
            <person name="Banfield J.F."/>
        </authorList>
    </citation>
    <scope>NUCLEOTIDE SEQUENCE</scope>
    <source>
        <strain evidence="4">NC_groundwater_1296_Ag_S-0.2um_52_80</strain>
    </source>
</reference>
<dbReference type="Proteomes" id="UP000732298">
    <property type="component" value="Unassembled WGS sequence"/>
</dbReference>
<proteinExistence type="inferred from homology"/>
<dbReference type="AlphaFoldDB" id="A0A8T3YJ43"/>
<dbReference type="GO" id="GO:0003677">
    <property type="term" value="F:DNA binding"/>
    <property type="evidence" value="ECO:0007669"/>
    <property type="project" value="InterPro"/>
</dbReference>
<dbReference type="HAMAP" id="MF_00025">
    <property type="entry name" value="RNApol_Rpo5_RPB5"/>
    <property type="match status" value="1"/>
</dbReference>
<evidence type="ECO:0000256" key="1">
    <source>
        <dbReference type="ARBA" id="ARBA00023163"/>
    </source>
</evidence>
<evidence type="ECO:0000259" key="3">
    <source>
        <dbReference type="Pfam" id="PF01191"/>
    </source>
</evidence>
<keyword evidence="2 4" id="KW-0808">Transferase</keyword>
<sequence length="75" mass="8413">MDRVAQHFLVPKHEIVPDERAKEVFAKFGSTNDQFPQILSDDPAIVEIGAKRGDLIKVTRNSPTAGKSVFYRVVM</sequence>
<dbReference type="NCBIfam" id="NF007129">
    <property type="entry name" value="PRK09570.1"/>
    <property type="match status" value="1"/>
</dbReference>
<dbReference type="SUPFAM" id="SSF55287">
    <property type="entry name" value="RPB5-like RNA polymerase subunit"/>
    <property type="match status" value="1"/>
</dbReference>
<dbReference type="GO" id="GO:0042797">
    <property type="term" value="P:tRNA transcription by RNA polymerase III"/>
    <property type="evidence" value="ECO:0007669"/>
    <property type="project" value="TreeGrafter"/>
</dbReference>
<keyword evidence="2 4" id="KW-0548">Nucleotidyltransferase</keyword>
<dbReference type="GO" id="GO:0006366">
    <property type="term" value="P:transcription by RNA polymerase II"/>
    <property type="evidence" value="ECO:0007669"/>
    <property type="project" value="TreeGrafter"/>
</dbReference>
<comment type="caution">
    <text evidence="4">The sequence shown here is derived from an EMBL/GenBank/DDBJ whole genome shotgun (WGS) entry which is preliminary data.</text>
</comment>
<dbReference type="EMBL" id="JACQPB010000035">
    <property type="protein sequence ID" value="MBI4210544.1"/>
    <property type="molecule type" value="Genomic_DNA"/>
</dbReference>
<evidence type="ECO:0000313" key="4">
    <source>
        <dbReference type="EMBL" id="MBI4210544.1"/>
    </source>
</evidence>
<comment type="subunit">
    <text evidence="2">Part of the RNA polymerase complex.</text>
</comment>
<dbReference type="EC" id="2.7.7.6" evidence="2"/>
<dbReference type="PANTHER" id="PTHR10535:SF0">
    <property type="entry name" value="DNA-DIRECTED RNA POLYMERASES I, II, AND III SUBUNIT RPABC1"/>
    <property type="match status" value="1"/>
</dbReference>
<evidence type="ECO:0000313" key="5">
    <source>
        <dbReference type="Proteomes" id="UP000732298"/>
    </source>
</evidence>
<dbReference type="GO" id="GO:0006362">
    <property type="term" value="P:transcription elongation by RNA polymerase I"/>
    <property type="evidence" value="ECO:0007669"/>
    <property type="project" value="TreeGrafter"/>
</dbReference>
<organism evidence="4 5">
    <name type="scientific">Candidatus Iainarchaeum sp</name>
    <dbReference type="NCBI Taxonomy" id="3101447"/>
    <lineage>
        <taxon>Archaea</taxon>
        <taxon>Candidatus Iainarchaeota</taxon>
        <taxon>Candidatus Iainarchaeia</taxon>
        <taxon>Candidatus Iainarchaeales</taxon>
        <taxon>Candidatus Iainarchaeaceae</taxon>
        <taxon>Candidatus Iainarchaeum</taxon>
    </lineage>
</organism>
<evidence type="ECO:0000256" key="2">
    <source>
        <dbReference type="HAMAP-Rule" id="MF_00025"/>
    </source>
</evidence>
<dbReference type="InterPro" id="IPR000783">
    <property type="entry name" value="RNA_pol_subH/Rpb5_C"/>
</dbReference>
<dbReference type="GO" id="GO:0000428">
    <property type="term" value="C:DNA-directed RNA polymerase complex"/>
    <property type="evidence" value="ECO:0007669"/>
    <property type="project" value="UniProtKB-KW"/>
</dbReference>
<comment type="function">
    <text evidence="2">DNA-dependent RNA polymerase (RNAP) catalyzes the transcription of DNA into RNA using the four ribonucleoside triphosphates as substrates.</text>
</comment>
<dbReference type="GO" id="GO:0005737">
    <property type="term" value="C:cytoplasm"/>
    <property type="evidence" value="ECO:0007669"/>
    <property type="project" value="UniProtKB-SubCell"/>
</dbReference>
<keyword evidence="2 4" id="KW-0240">DNA-directed RNA polymerase</keyword>